<keyword evidence="2" id="KW-1185">Reference proteome</keyword>
<organism evidence="1 2">
    <name type="scientific">Araneus ventricosus</name>
    <name type="common">Orbweaver spider</name>
    <name type="synonym">Epeira ventricosa</name>
    <dbReference type="NCBI Taxonomy" id="182803"/>
    <lineage>
        <taxon>Eukaryota</taxon>
        <taxon>Metazoa</taxon>
        <taxon>Ecdysozoa</taxon>
        <taxon>Arthropoda</taxon>
        <taxon>Chelicerata</taxon>
        <taxon>Arachnida</taxon>
        <taxon>Araneae</taxon>
        <taxon>Araneomorphae</taxon>
        <taxon>Entelegynae</taxon>
        <taxon>Araneoidea</taxon>
        <taxon>Araneidae</taxon>
        <taxon>Araneus</taxon>
    </lineage>
</organism>
<protein>
    <submittedName>
        <fullName evidence="1">Uncharacterized protein</fullName>
    </submittedName>
</protein>
<dbReference type="EMBL" id="BGPR01011109">
    <property type="protein sequence ID" value="GBN49664.1"/>
    <property type="molecule type" value="Genomic_DNA"/>
</dbReference>
<accession>A0A4Y2PE89</accession>
<proteinExistence type="predicted"/>
<reference evidence="1 2" key="1">
    <citation type="journal article" date="2019" name="Sci. Rep.">
        <title>Orb-weaving spider Araneus ventricosus genome elucidates the spidroin gene catalogue.</title>
        <authorList>
            <person name="Kono N."/>
            <person name="Nakamura H."/>
            <person name="Ohtoshi R."/>
            <person name="Moran D.A.P."/>
            <person name="Shinohara A."/>
            <person name="Yoshida Y."/>
            <person name="Fujiwara M."/>
            <person name="Mori M."/>
            <person name="Tomita M."/>
            <person name="Arakawa K."/>
        </authorList>
    </citation>
    <scope>NUCLEOTIDE SEQUENCE [LARGE SCALE GENOMIC DNA]</scope>
</reference>
<sequence length="118" mass="13640">MNADRHTDRLPVDGFCPKFARNLLQIMCQDHIPNFIPVALIVFELSCSQTDRQKAAHGPCLMPLRQLNRLNGHGTRQTDRHYSKTVFCTQGGLKCGESSKSRVRFFDDYNTFFLYTRK</sequence>
<dbReference type="Proteomes" id="UP000499080">
    <property type="component" value="Unassembled WGS sequence"/>
</dbReference>
<dbReference type="AlphaFoldDB" id="A0A4Y2PE89"/>
<evidence type="ECO:0000313" key="1">
    <source>
        <dbReference type="EMBL" id="GBN49664.1"/>
    </source>
</evidence>
<gene>
    <name evidence="1" type="ORF">AVEN_232361_1</name>
</gene>
<evidence type="ECO:0000313" key="2">
    <source>
        <dbReference type="Proteomes" id="UP000499080"/>
    </source>
</evidence>
<name>A0A4Y2PE89_ARAVE</name>
<comment type="caution">
    <text evidence="1">The sequence shown here is derived from an EMBL/GenBank/DDBJ whole genome shotgun (WGS) entry which is preliminary data.</text>
</comment>